<keyword evidence="7" id="KW-0496">Mitochondrion</keyword>
<dbReference type="Proteomes" id="UP000822688">
    <property type="component" value="Chromosome 1"/>
</dbReference>
<dbReference type="NCBIfam" id="TIGR00231">
    <property type="entry name" value="small_GTP"/>
    <property type="match status" value="1"/>
</dbReference>
<evidence type="ECO:0000256" key="1">
    <source>
        <dbReference type="ARBA" id="ARBA00004173"/>
    </source>
</evidence>
<dbReference type="InterPro" id="IPR036925">
    <property type="entry name" value="TIF_IF2_dom3_sf"/>
</dbReference>
<dbReference type="Gene3D" id="2.40.30.10">
    <property type="entry name" value="Translation factors"/>
    <property type="match status" value="2"/>
</dbReference>
<dbReference type="InterPro" id="IPR000795">
    <property type="entry name" value="T_Tr_GTP-bd_dom"/>
</dbReference>
<dbReference type="Gene3D" id="3.40.50.10050">
    <property type="entry name" value="Translation initiation factor IF- 2, domain 3"/>
    <property type="match status" value="1"/>
</dbReference>
<protein>
    <recommendedName>
        <fullName evidence="10">Translation initiation factor IF-2, mitochondrial</fullName>
    </recommendedName>
</protein>
<organism evidence="13 14">
    <name type="scientific">Ceratodon purpureus</name>
    <name type="common">Fire moss</name>
    <name type="synonym">Dicranum purpureum</name>
    <dbReference type="NCBI Taxonomy" id="3225"/>
    <lineage>
        <taxon>Eukaryota</taxon>
        <taxon>Viridiplantae</taxon>
        <taxon>Streptophyta</taxon>
        <taxon>Embryophyta</taxon>
        <taxon>Bryophyta</taxon>
        <taxon>Bryophytina</taxon>
        <taxon>Bryopsida</taxon>
        <taxon>Dicranidae</taxon>
        <taxon>Pseudoditrichales</taxon>
        <taxon>Ditrichaceae</taxon>
        <taxon>Ceratodon</taxon>
    </lineage>
</organism>
<dbReference type="InterPro" id="IPR015760">
    <property type="entry name" value="TIF_IF2"/>
</dbReference>
<evidence type="ECO:0000313" key="14">
    <source>
        <dbReference type="Proteomes" id="UP000822688"/>
    </source>
</evidence>
<dbReference type="Gene3D" id="3.40.50.300">
    <property type="entry name" value="P-loop containing nucleotide triphosphate hydrolases"/>
    <property type="match status" value="1"/>
</dbReference>
<dbReference type="SUPFAM" id="SSF52540">
    <property type="entry name" value="P-loop containing nucleoside triphosphate hydrolases"/>
    <property type="match status" value="1"/>
</dbReference>
<sequence length="778" mass="82476">MATPCSWRCSSRPLRLAKALAERSFSVRDSTAQLSRLLASRNGDILRVSGCAHDASTVPSDGLSVRALEKFSRLLFSRLGASRCCGDGGRDGLQGIFGLDLVVSEGSGSRVGSIRVWGQSGFRGFRSSSITNAKVKVGPSGSVSGHRYKGNKRPNDKGGASKVAATTLQQQEKEDVVVNIFSGMSVEELAARMRQPVEAVKTALMGIGEPGFQAVSADAAELVALEYGMSVKKVPKHDADSGGELPRSPVVTVMGHVDHGKTTLLDALRQTSLAAREAGGITQHLGAFVVAMPSGASLTFLDTPGHAAFSSMRARGTAVTDIVVLVVAADDGVMPQTLEAMSLARDAGVPVVVALTKCDRVEANPARVRQQLAAQGVELEEIGGDVQVVEVSAVEKSGLEKLEDALLLQAELMELRASSDDELHAVVVEARLDRGRGPLATVVVRSGNLVPGAIVVIGAQWGRIRVLKDMLGRPVASAGPSTPVEIDGLRGLPEAGDYIQIVSSEERARKLSQARRIRLEEKRMWHLKRRVVAAEASAAVAAVGEDGTKELASEKLEMALIVKADVQGTAEAVSQALNLLSCTQVEVNIVHSAVGPVSQSDIDLAASCRALIVGFNVGLMGSAIEASARLAKVTVLKHRVIYHLLEDVGALIVAMAPGVKEDQIAGQADVLSVFELKGKGRIGKGATKIAGCRVVDGRLERAARIRVLRSGEVLFEGLMQSLKREQQDVDTVEKGVDCGMIVDEWVDFKVGDVIQCITDFRRMPKFISTHNGSARIEC</sequence>
<dbReference type="SUPFAM" id="SSF52156">
    <property type="entry name" value="Initiation factor IF2/eIF5b, domain 3"/>
    <property type="match status" value="1"/>
</dbReference>
<evidence type="ECO:0000256" key="8">
    <source>
        <dbReference type="ARBA" id="ARBA00023134"/>
    </source>
</evidence>
<dbReference type="GO" id="GO:0005739">
    <property type="term" value="C:mitochondrion"/>
    <property type="evidence" value="ECO:0007669"/>
    <property type="project" value="UniProtKB-SubCell"/>
</dbReference>
<dbReference type="InterPro" id="IPR005225">
    <property type="entry name" value="Small_GTP-bd"/>
</dbReference>
<keyword evidence="4" id="KW-0547">Nucleotide-binding</keyword>
<dbReference type="InterPro" id="IPR023115">
    <property type="entry name" value="TIF_IF2_dom3"/>
</dbReference>
<accession>A0A8T0JAP8</accession>
<evidence type="ECO:0000256" key="9">
    <source>
        <dbReference type="ARBA" id="ARBA00025162"/>
    </source>
</evidence>
<dbReference type="CDD" id="cd03692">
    <property type="entry name" value="mtIF2_IVc"/>
    <property type="match status" value="1"/>
</dbReference>
<dbReference type="CDD" id="cd01887">
    <property type="entry name" value="IF2_eIF5B"/>
    <property type="match status" value="1"/>
</dbReference>
<dbReference type="PANTHER" id="PTHR43381:SF20">
    <property type="entry name" value="TRANSLATION INITIATION FACTOR IF-2, MITOCHONDRIAL"/>
    <property type="match status" value="1"/>
</dbReference>
<dbReference type="Pfam" id="PF22042">
    <property type="entry name" value="EF-G_D2"/>
    <property type="match status" value="1"/>
</dbReference>
<dbReference type="InterPro" id="IPR000178">
    <property type="entry name" value="TF_IF2_bacterial-like"/>
</dbReference>
<comment type="caution">
    <text evidence="13">The sequence shown here is derived from an EMBL/GenBank/DDBJ whole genome shotgun (WGS) entry which is preliminary data.</text>
</comment>
<gene>
    <name evidence="13" type="ORF">KC19_1G231800</name>
</gene>
<feature type="domain" description="Tr-type G" evidence="12">
    <location>
        <begin position="246"/>
        <end position="416"/>
    </location>
</feature>
<dbReference type="SUPFAM" id="SSF50447">
    <property type="entry name" value="Translation proteins"/>
    <property type="match status" value="2"/>
</dbReference>
<dbReference type="EMBL" id="CM026421">
    <property type="protein sequence ID" value="KAG0592182.1"/>
    <property type="molecule type" value="Genomic_DNA"/>
</dbReference>
<dbReference type="Pfam" id="PF11987">
    <property type="entry name" value="IF-2"/>
    <property type="match status" value="1"/>
</dbReference>
<dbReference type="FunFam" id="3.40.50.300:FF:000019">
    <property type="entry name" value="Translation initiation factor IF-2"/>
    <property type="match status" value="1"/>
</dbReference>
<dbReference type="FunFam" id="3.40.50.10050:FF:000001">
    <property type="entry name" value="Translation initiation factor IF-2"/>
    <property type="match status" value="1"/>
</dbReference>
<evidence type="ECO:0000256" key="2">
    <source>
        <dbReference type="ARBA" id="ARBA00007733"/>
    </source>
</evidence>
<dbReference type="NCBIfam" id="TIGR00487">
    <property type="entry name" value="IF-2"/>
    <property type="match status" value="1"/>
</dbReference>
<comment type="similarity">
    <text evidence="2">Belongs to the TRAFAC class translation factor GTPase superfamily. Classic translation factor GTPase family. IF-2 subfamily.</text>
</comment>
<dbReference type="Pfam" id="PF00009">
    <property type="entry name" value="GTP_EFTU"/>
    <property type="match status" value="1"/>
</dbReference>
<evidence type="ECO:0000259" key="12">
    <source>
        <dbReference type="PROSITE" id="PS51722"/>
    </source>
</evidence>
<dbReference type="InterPro" id="IPR044145">
    <property type="entry name" value="IF2_II"/>
</dbReference>
<proteinExistence type="inferred from homology"/>
<dbReference type="AlphaFoldDB" id="A0A8T0JAP8"/>
<keyword evidence="5" id="KW-0648">Protein biosynthesis</keyword>
<evidence type="ECO:0000256" key="10">
    <source>
        <dbReference type="ARBA" id="ARBA00044200"/>
    </source>
</evidence>
<evidence type="ECO:0000313" key="13">
    <source>
        <dbReference type="EMBL" id="KAG0592182.1"/>
    </source>
</evidence>
<dbReference type="GO" id="GO:0005525">
    <property type="term" value="F:GTP binding"/>
    <property type="evidence" value="ECO:0007669"/>
    <property type="project" value="UniProtKB-KW"/>
</dbReference>
<dbReference type="InterPro" id="IPR009000">
    <property type="entry name" value="Transl_B-barrel_sf"/>
</dbReference>
<evidence type="ECO:0000256" key="4">
    <source>
        <dbReference type="ARBA" id="ARBA00022741"/>
    </source>
</evidence>
<keyword evidence="3" id="KW-0396">Initiation factor</keyword>
<keyword evidence="6" id="KW-0809">Transit peptide</keyword>
<reference evidence="13" key="1">
    <citation type="submission" date="2020-06" db="EMBL/GenBank/DDBJ databases">
        <title>WGS assembly of Ceratodon purpureus strain R40.</title>
        <authorList>
            <person name="Carey S.B."/>
            <person name="Jenkins J."/>
            <person name="Shu S."/>
            <person name="Lovell J.T."/>
            <person name="Sreedasyam A."/>
            <person name="Maumus F."/>
            <person name="Tiley G.P."/>
            <person name="Fernandez-Pozo N."/>
            <person name="Barry K."/>
            <person name="Chen C."/>
            <person name="Wang M."/>
            <person name="Lipzen A."/>
            <person name="Daum C."/>
            <person name="Saski C.A."/>
            <person name="Payton A.C."/>
            <person name="Mcbreen J.C."/>
            <person name="Conrad R.E."/>
            <person name="Kollar L.M."/>
            <person name="Olsson S."/>
            <person name="Huttunen S."/>
            <person name="Landis J.B."/>
            <person name="Wickett N.J."/>
            <person name="Johnson M.G."/>
            <person name="Rensing S.A."/>
            <person name="Grimwood J."/>
            <person name="Schmutz J."/>
            <person name="Mcdaniel S.F."/>
        </authorList>
    </citation>
    <scope>NUCLEOTIDE SEQUENCE</scope>
    <source>
        <strain evidence="13">R40</strain>
    </source>
</reference>
<dbReference type="GO" id="GO:0003743">
    <property type="term" value="F:translation initiation factor activity"/>
    <property type="evidence" value="ECO:0007669"/>
    <property type="project" value="UniProtKB-KW"/>
</dbReference>
<dbReference type="GO" id="GO:0003924">
    <property type="term" value="F:GTPase activity"/>
    <property type="evidence" value="ECO:0007669"/>
    <property type="project" value="InterPro"/>
</dbReference>
<comment type="subcellular location">
    <subcellularLocation>
        <location evidence="1">Mitochondrion</location>
    </subcellularLocation>
</comment>
<comment type="function">
    <text evidence="9">One of the essential components for the initiation of protein synthesis. Protects formylmethionyl-tRNA from spontaneous hydrolysis and promotes its binding to the 30S ribosomal subunits. Also involved in the hydrolysis of GTP during the formation of the 70S ribosomal complex.</text>
</comment>
<keyword evidence="14" id="KW-1185">Reference proteome</keyword>
<dbReference type="HAMAP" id="MF_00100_B">
    <property type="entry name" value="IF_2_B"/>
    <property type="match status" value="1"/>
</dbReference>
<feature type="region of interest" description="Disordered" evidence="11">
    <location>
        <begin position="139"/>
        <end position="162"/>
    </location>
</feature>
<dbReference type="InterPro" id="IPR053905">
    <property type="entry name" value="EF-G-like_DII"/>
</dbReference>
<evidence type="ECO:0000256" key="11">
    <source>
        <dbReference type="SAM" id="MobiDB-lite"/>
    </source>
</evidence>
<evidence type="ECO:0000256" key="6">
    <source>
        <dbReference type="ARBA" id="ARBA00022946"/>
    </source>
</evidence>
<evidence type="ECO:0000256" key="5">
    <source>
        <dbReference type="ARBA" id="ARBA00022917"/>
    </source>
</evidence>
<dbReference type="PROSITE" id="PS51722">
    <property type="entry name" value="G_TR_2"/>
    <property type="match status" value="1"/>
</dbReference>
<dbReference type="FunFam" id="2.40.30.10:FF:000008">
    <property type="entry name" value="Translation initiation factor IF-2"/>
    <property type="match status" value="1"/>
</dbReference>
<evidence type="ECO:0000256" key="7">
    <source>
        <dbReference type="ARBA" id="ARBA00023128"/>
    </source>
</evidence>
<dbReference type="InterPro" id="IPR027417">
    <property type="entry name" value="P-loop_NTPase"/>
</dbReference>
<evidence type="ECO:0000256" key="3">
    <source>
        <dbReference type="ARBA" id="ARBA00022540"/>
    </source>
</evidence>
<dbReference type="CDD" id="cd03702">
    <property type="entry name" value="IF2_mtIF2_II"/>
    <property type="match status" value="1"/>
</dbReference>
<keyword evidence="8" id="KW-0342">GTP-binding</keyword>
<name>A0A8T0JAP8_CERPU</name>
<dbReference type="PANTHER" id="PTHR43381">
    <property type="entry name" value="TRANSLATION INITIATION FACTOR IF-2-RELATED"/>
    <property type="match status" value="1"/>
</dbReference>